<evidence type="ECO:0000313" key="3">
    <source>
        <dbReference type="EMBL" id="KAL0924463.1"/>
    </source>
</evidence>
<protein>
    <recommendedName>
        <fullName evidence="2">DUF4283 domain-containing protein</fullName>
    </recommendedName>
</protein>
<dbReference type="Pfam" id="PF14111">
    <property type="entry name" value="DUF4283"/>
    <property type="match status" value="1"/>
</dbReference>
<dbReference type="PANTHER" id="PTHR31286">
    <property type="entry name" value="GLYCINE-RICH CELL WALL STRUCTURAL PROTEIN 1.8-LIKE"/>
    <property type="match status" value="1"/>
</dbReference>
<dbReference type="InterPro" id="IPR025558">
    <property type="entry name" value="DUF4283"/>
</dbReference>
<name>A0ABD0VPQ3_DENTH</name>
<dbReference type="EMBL" id="JANQDX010000005">
    <property type="protein sequence ID" value="KAL0924463.1"/>
    <property type="molecule type" value="Genomic_DNA"/>
</dbReference>
<evidence type="ECO:0000256" key="1">
    <source>
        <dbReference type="SAM" id="MobiDB-lite"/>
    </source>
</evidence>
<reference evidence="3 4" key="1">
    <citation type="journal article" date="2024" name="Plant Biotechnol. J.">
        <title>Dendrobium thyrsiflorum genome and its molecular insights into genes involved in important horticultural traits.</title>
        <authorList>
            <person name="Chen B."/>
            <person name="Wang J.Y."/>
            <person name="Zheng P.J."/>
            <person name="Li K.L."/>
            <person name="Liang Y.M."/>
            <person name="Chen X.F."/>
            <person name="Zhang C."/>
            <person name="Zhao X."/>
            <person name="He X."/>
            <person name="Zhang G.Q."/>
            <person name="Liu Z.J."/>
            <person name="Xu Q."/>
        </authorList>
    </citation>
    <scope>NUCLEOTIDE SEQUENCE [LARGE SCALE GENOMIC DNA]</scope>
    <source>
        <strain evidence="3">GZMU011</strain>
    </source>
</reference>
<sequence>MAENPSSFLRQRTATHSSFTRQRTATHSSFTRQRTATHSSFTRQRTATLFLHPAENRNTLPYPAENRYPFSPLPGEGREPDTMLTYSTRKLPEMMGRDLEKIRRSSLLGNLTLLQVILSLTLLEVFSSSFLSDCPEIEPVFLPPAENRNTLFLHPAENRNTLFLHPAENRNTLFLHPAENRNTLPYPAENRYPFSPLPGEGREPDTMLTYSTRKLPEMMGRDLEKIRRSSLLGNLTLLQVILSLTLLEVFSSSFLSDCPEIEPVFLPPAENRNTLFLHPAENRNTLFLHPAENRNTLFLHPAENRNTLPYPAENRYPFSPLPGEGREPDTMLTYSTRKLPEMMGRDLEKIRRSSLLGNLRPSLDSIRKFFFNLKLNGEVSITLLDSLHILIKLANDLDYCKVFCHRSYLVFNCYMKLTKWSPSLDVSVESSVIPIWVTFPLLRPHLYTPRILHGLGALFGKPLKIDAATSTTGKPAFTGGAYTPEMHFFATEIIISVVFSTALHLKPSTQEK</sequence>
<evidence type="ECO:0000313" key="4">
    <source>
        <dbReference type="Proteomes" id="UP001552299"/>
    </source>
</evidence>
<evidence type="ECO:0000259" key="2">
    <source>
        <dbReference type="Pfam" id="PF14111"/>
    </source>
</evidence>
<proteinExistence type="predicted"/>
<feature type="region of interest" description="Disordered" evidence="1">
    <location>
        <begin position="1"/>
        <end position="47"/>
    </location>
</feature>
<dbReference type="AlphaFoldDB" id="A0ABD0VPQ3"/>
<dbReference type="PANTHER" id="PTHR31286:SF180">
    <property type="entry name" value="OS10G0362600 PROTEIN"/>
    <property type="match status" value="1"/>
</dbReference>
<organism evidence="3 4">
    <name type="scientific">Dendrobium thyrsiflorum</name>
    <name type="common">Pinecone-like raceme dendrobium</name>
    <name type="synonym">Orchid</name>
    <dbReference type="NCBI Taxonomy" id="117978"/>
    <lineage>
        <taxon>Eukaryota</taxon>
        <taxon>Viridiplantae</taxon>
        <taxon>Streptophyta</taxon>
        <taxon>Embryophyta</taxon>
        <taxon>Tracheophyta</taxon>
        <taxon>Spermatophyta</taxon>
        <taxon>Magnoliopsida</taxon>
        <taxon>Liliopsida</taxon>
        <taxon>Asparagales</taxon>
        <taxon>Orchidaceae</taxon>
        <taxon>Epidendroideae</taxon>
        <taxon>Malaxideae</taxon>
        <taxon>Dendrobiinae</taxon>
        <taxon>Dendrobium</taxon>
    </lineage>
</organism>
<dbReference type="InterPro" id="IPR040256">
    <property type="entry name" value="At4g02000-like"/>
</dbReference>
<feature type="region of interest" description="Disordered" evidence="1">
    <location>
        <begin position="61"/>
        <end position="81"/>
    </location>
</feature>
<feature type="region of interest" description="Disordered" evidence="1">
    <location>
        <begin position="186"/>
        <end position="205"/>
    </location>
</feature>
<dbReference type="Proteomes" id="UP001552299">
    <property type="component" value="Unassembled WGS sequence"/>
</dbReference>
<accession>A0ABD0VPQ3</accession>
<feature type="domain" description="DUF4283" evidence="2">
    <location>
        <begin position="361"/>
        <end position="426"/>
    </location>
</feature>
<keyword evidence="4" id="KW-1185">Reference proteome</keyword>
<gene>
    <name evidence="3" type="ORF">M5K25_005294</name>
</gene>
<comment type="caution">
    <text evidence="3">The sequence shown here is derived from an EMBL/GenBank/DDBJ whole genome shotgun (WGS) entry which is preliminary data.</text>
</comment>